<evidence type="ECO:0000256" key="1">
    <source>
        <dbReference type="ARBA" id="ARBA00022729"/>
    </source>
</evidence>
<reference evidence="3 4" key="1">
    <citation type="submission" date="2019-05" db="EMBL/GenBank/DDBJ databases">
        <title>Roseovarius bejariae sp. nov., a moderately halophylic bacterium isolated from a saline soil in Rambla Salada (Murcia).</title>
        <authorList>
            <person name="Castro D.J."/>
            <person name="Gomez-Altuve A."/>
            <person name="Reina J.C."/>
            <person name="Rodriguez M."/>
            <person name="Sampedro I."/>
            <person name="Llamas I."/>
            <person name="Martinez-Checa F."/>
        </authorList>
    </citation>
    <scope>NUCLEOTIDE SEQUENCE [LARGE SCALE GENOMIC DNA]</scope>
    <source>
        <strain evidence="3 4">A21</strain>
    </source>
</reference>
<comment type="caution">
    <text evidence="3">The sequence shown here is derived from an EMBL/GenBank/DDBJ whole genome shotgun (WGS) entry which is preliminary data.</text>
</comment>
<dbReference type="EMBL" id="SZWE01000001">
    <property type="protein sequence ID" value="MRU16117.1"/>
    <property type="molecule type" value="Genomic_DNA"/>
</dbReference>
<dbReference type="PROSITE" id="PS50914">
    <property type="entry name" value="BON"/>
    <property type="match status" value="3"/>
</dbReference>
<dbReference type="PANTHER" id="PTHR34606">
    <property type="entry name" value="BON DOMAIN-CONTAINING PROTEIN"/>
    <property type="match status" value="1"/>
</dbReference>
<dbReference type="Pfam" id="PF04972">
    <property type="entry name" value="BON"/>
    <property type="match status" value="3"/>
</dbReference>
<organism evidence="3 4">
    <name type="scientific">Roseovarius bejariae</name>
    <dbReference type="NCBI Taxonomy" id="2576383"/>
    <lineage>
        <taxon>Bacteria</taxon>
        <taxon>Pseudomonadati</taxon>
        <taxon>Pseudomonadota</taxon>
        <taxon>Alphaproteobacteria</taxon>
        <taxon>Rhodobacterales</taxon>
        <taxon>Roseobacteraceae</taxon>
        <taxon>Roseovarius</taxon>
    </lineage>
</organism>
<evidence type="ECO:0000259" key="2">
    <source>
        <dbReference type="PROSITE" id="PS50914"/>
    </source>
</evidence>
<dbReference type="OrthoDB" id="680465at2"/>
<dbReference type="Proteomes" id="UP000564704">
    <property type="component" value="Unassembled WGS sequence"/>
</dbReference>
<name>A0A844CMU9_9RHOB</name>
<gene>
    <name evidence="3" type="ORF">FDP25_11815</name>
</gene>
<dbReference type="InterPro" id="IPR014004">
    <property type="entry name" value="Transpt-assoc_nodulatn_dom_bac"/>
</dbReference>
<protein>
    <submittedName>
        <fullName evidence="3">BON domain-containing protein</fullName>
    </submittedName>
</protein>
<dbReference type="InterPro" id="IPR007055">
    <property type="entry name" value="BON_dom"/>
</dbReference>
<dbReference type="SMART" id="SM00749">
    <property type="entry name" value="BON"/>
    <property type="match status" value="3"/>
</dbReference>
<sequence>MDDATIQQDVLDELDFEPSIDAADIGVSVDEGVVSLSGHVTTYAERAKAEKVASRVKGVRGIVVNIEVRPIGSHQTADDEIAKRILHTLEWNTSVPDDAVKVKVRNGWVTLSGDVEWNFQKDAAARAIRGMAGITGITNSILIKPALKVADVRKRIEDAFKRDAELEAGGIRIAVSDGRVTLNGKVKNWSERQVAERAAWSAPGVKAVEDHIAVS</sequence>
<keyword evidence="1" id="KW-0732">Signal</keyword>
<dbReference type="Gene3D" id="3.30.1340.30">
    <property type="match status" value="3"/>
</dbReference>
<evidence type="ECO:0000313" key="3">
    <source>
        <dbReference type="EMBL" id="MRU16117.1"/>
    </source>
</evidence>
<feature type="domain" description="BON" evidence="2">
    <location>
        <begin position="2"/>
        <end position="70"/>
    </location>
</feature>
<keyword evidence="4" id="KW-1185">Reference proteome</keyword>
<proteinExistence type="predicted"/>
<accession>A0A844CMU9</accession>
<dbReference type="InterPro" id="IPR051686">
    <property type="entry name" value="Lipoprotein_DolP"/>
</dbReference>
<dbReference type="AlphaFoldDB" id="A0A844CMU9"/>
<evidence type="ECO:0000313" key="4">
    <source>
        <dbReference type="Proteomes" id="UP000564704"/>
    </source>
</evidence>
<feature type="domain" description="BON" evidence="2">
    <location>
        <begin position="77"/>
        <end position="145"/>
    </location>
</feature>
<feature type="domain" description="BON" evidence="2">
    <location>
        <begin position="148"/>
        <end position="215"/>
    </location>
</feature>
<dbReference type="PANTHER" id="PTHR34606:SF4">
    <property type="entry name" value="OUTER MEMBRANE LIPOPROTEIN DOLP"/>
    <property type="match status" value="1"/>
</dbReference>